<reference evidence="4 5" key="1">
    <citation type="submission" date="2019-07" db="EMBL/GenBank/DDBJ databases">
        <title>Allobacillus sp. nov. SKP isolated from shrimp paste of Euphausiacea.</title>
        <authorList>
            <person name="Kanchanasin P."/>
            <person name="Tanasupawat S."/>
            <person name="Shi W."/>
            <person name="Wu L."/>
            <person name="Ma J."/>
        </authorList>
    </citation>
    <scope>NUCLEOTIDE SEQUENCE [LARGE SCALE GENOMIC DNA]</scope>
    <source>
        <strain evidence="4 5">SKP4-8</strain>
    </source>
</reference>
<dbReference type="SUPFAM" id="SSF51735">
    <property type="entry name" value="NAD(P)-binding Rossmann-fold domains"/>
    <property type="match status" value="1"/>
</dbReference>
<keyword evidence="5" id="KW-1185">Reference proteome</keyword>
<feature type="domain" description="RCK N-terminal" evidence="3">
    <location>
        <begin position="113"/>
        <end position="239"/>
    </location>
</feature>
<comment type="subcellular location">
    <subcellularLocation>
        <location evidence="1">Cell membrane</location>
        <topology evidence="1">Multi-pass membrane protein</topology>
    </subcellularLocation>
</comment>
<dbReference type="InterPro" id="IPR036291">
    <property type="entry name" value="NAD(P)-bd_dom_sf"/>
</dbReference>
<comment type="caution">
    <text evidence="4">The sequence shown here is derived from an EMBL/GenBank/DDBJ whole genome shotgun (WGS) entry which is preliminary data.</text>
</comment>
<dbReference type="PANTHER" id="PTHR43833:SF9">
    <property type="entry name" value="POTASSIUM CHANNEL PROTEIN YUGO-RELATED"/>
    <property type="match status" value="1"/>
</dbReference>
<dbReference type="SUPFAM" id="SSF81324">
    <property type="entry name" value="Voltage-gated potassium channels"/>
    <property type="match status" value="1"/>
</dbReference>
<keyword evidence="4" id="KW-0407">Ion channel</keyword>
<dbReference type="Gene3D" id="3.40.50.720">
    <property type="entry name" value="NAD(P)-binding Rossmann-like Domain"/>
    <property type="match status" value="1"/>
</dbReference>
<feature type="transmembrane region" description="Helical" evidence="2">
    <location>
        <begin position="72"/>
        <end position="91"/>
    </location>
</feature>
<dbReference type="GO" id="GO:0034220">
    <property type="term" value="P:monoatomic ion transmembrane transport"/>
    <property type="evidence" value="ECO:0007669"/>
    <property type="project" value="UniProtKB-KW"/>
</dbReference>
<evidence type="ECO:0000256" key="2">
    <source>
        <dbReference type="SAM" id="Phobius"/>
    </source>
</evidence>
<keyword evidence="4" id="KW-0813">Transport</keyword>
<dbReference type="InterPro" id="IPR013099">
    <property type="entry name" value="K_chnl_dom"/>
</dbReference>
<dbReference type="Pfam" id="PF02254">
    <property type="entry name" value="TrkA_N"/>
    <property type="match status" value="1"/>
</dbReference>
<proteinExistence type="predicted"/>
<dbReference type="InterPro" id="IPR050721">
    <property type="entry name" value="Trk_Ktr_HKT_K-transport"/>
</dbReference>
<evidence type="ECO:0000256" key="1">
    <source>
        <dbReference type="ARBA" id="ARBA00004651"/>
    </source>
</evidence>
<dbReference type="GO" id="GO:0005886">
    <property type="term" value="C:plasma membrane"/>
    <property type="evidence" value="ECO:0007669"/>
    <property type="project" value="UniProtKB-SubCell"/>
</dbReference>
<dbReference type="AlphaFoldDB" id="A0A556PBS8"/>
<dbReference type="EMBL" id="VMHE01000023">
    <property type="protein sequence ID" value="TSJ61843.1"/>
    <property type="molecule type" value="Genomic_DNA"/>
</dbReference>
<evidence type="ECO:0000313" key="5">
    <source>
        <dbReference type="Proteomes" id="UP000316425"/>
    </source>
</evidence>
<sequence length="330" mass="37638">MFQQLLRTYFQLPTLFRLVITVLSFLLLFGTVIFLVEPEQFNTIFEGIWWAFITGTTIGYGDYAPVTMLGRLLTMIMILLGGGLVAYYMVAVSNETQKKEREFHQGKVTYQGKGHIIIVGWNERTRRLIYLFKENNQKPPAIVLVDRTCRSNPLPLTFVHFIKGDPTVDETWQQANIDEAEKIIITADQSLKEVEADYRSTLLTITARGIHTDIPIFTEVLTEQQKNNVQRAGATEVICTNETTSLLIYQEMLGSGHAKTFDYLASVLSTQKLHLQSISKKWEGHTILELTHQLQKEGKLLLGLVREEERIINPDPNEKIQAGDQGIYMD</sequence>
<gene>
    <name evidence="4" type="ORF">FPQ13_10660</name>
</gene>
<dbReference type="Gene3D" id="1.10.287.70">
    <property type="match status" value="1"/>
</dbReference>
<keyword evidence="2" id="KW-0472">Membrane</keyword>
<dbReference type="OrthoDB" id="9785285at2"/>
<name>A0A556PBS8_9BACI</name>
<keyword evidence="2" id="KW-0812">Transmembrane</keyword>
<dbReference type="PANTHER" id="PTHR43833">
    <property type="entry name" value="POTASSIUM CHANNEL PROTEIN 2-RELATED-RELATED"/>
    <property type="match status" value="1"/>
</dbReference>
<dbReference type="GO" id="GO:0006813">
    <property type="term" value="P:potassium ion transport"/>
    <property type="evidence" value="ECO:0007669"/>
    <property type="project" value="InterPro"/>
</dbReference>
<accession>A0A556PBS8</accession>
<keyword evidence="2" id="KW-1133">Transmembrane helix</keyword>
<dbReference type="SUPFAM" id="SSF116726">
    <property type="entry name" value="TrkA C-terminal domain-like"/>
    <property type="match status" value="1"/>
</dbReference>
<evidence type="ECO:0000259" key="3">
    <source>
        <dbReference type="PROSITE" id="PS51201"/>
    </source>
</evidence>
<organism evidence="4 5">
    <name type="scientific">Allobacillus salarius</name>
    <dbReference type="NCBI Taxonomy" id="1955272"/>
    <lineage>
        <taxon>Bacteria</taxon>
        <taxon>Bacillati</taxon>
        <taxon>Bacillota</taxon>
        <taxon>Bacilli</taxon>
        <taxon>Bacillales</taxon>
        <taxon>Bacillaceae</taxon>
        <taxon>Allobacillus</taxon>
    </lineage>
</organism>
<dbReference type="PROSITE" id="PS51201">
    <property type="entry name" value="RCK_N"/>
    <property type="match status" value="1"/>
</dbReference>
<feature type="transmembrane region" description="Helical" evidence="2">
    <location>
        <begin position="15"/>
        <end position="36"/>
    </location>
</feature>
<dbReference type="InterPro" id="IPR003148">
    <property type="entry name" value="RCK_N"/>
</dbReference>
<evidence type="ECO:0000313" key="4">
    <source>
        <dbReference type="EMBL" id="TSJ61843.1"/>
    </source>
</evidence>
<dbReference type="Pfam" id="PF07885">
    <property type="entry name" value="Ion_trans_2"/>
    <property type="match status" value="1"/>
</dbReference>
<keyword evidence="4" id="KW-0406">Ion transport</keyword>
<protein>
    <submittedName>
        <fullName evidence="4">Potassium channel protein</fullName>
    </submittedName>
</protein>
<dbReference type="Proteomes" id="UP000316425">
    <property type="component" value="Unassembled WGS sequence"/>
</dbReference>
<dbReference type="InterPro" id="IPR036721">
    <property type="entry name" value="RCK_C_sf"/>
</dbReference>